<proteinExistence type="inferred from homology"/>
<dbReference type="CDD" id="cd00377">
    <property type="entry name" value="ICL_PEPM"/>
    <property type="match status" value="1"/>
</dbReference>
<keyword evidence="6" id="KW-1185">Reference proteome</keyword>
<keyword evidence="2" id="KW-0413">Isomerase</keyword>
<evidence type="ECO:0000313" key="5">
    <source>
        <dbReference type="EMBL" id="OHU95203.1"/>
    </source>
</evidence>
<evidence type="ECO:0000256" key="3">
    <source>
        <dbReference type="ARBA" id="ARBA00024063"/>
    </source>
</evidence>
<dbReference type="InterPro" id="IPR040442">
    <property type="entry name" value="Pyrv_kinase-like_dom_sf"/>
</dbReference>
<comment type="caution">
    <text evidence="5">The sequence shown here is derived from an EMBL/GenBank/DDBJ whole genome shotgun (WGS) entry which is preliminary data.</text>
</comment>
<dbReference type="PANTHER" id="PTHR42905">
    <property type="entry name" value="PHOSPHOENOLPYRUVATE CARBOXYLASE"/>
    <property type="match status" value="1"/>
</dbReference>
<comment type="similarity">
    <text evidence="4">Belongs to the isocitrate lyase/PEP mutase superfamily. PEP mutase family.</text>
</comment>
<evidence type="ECO:0000256" key="2">
    <source>
        <dbReference type="ARBA" id="ARBA00023235"/>
    </source>
</evidence>
<dbReference type="Proteomes" id="UP000180253">
    <property type="component" value="Unassembled WGS sequence"/>
</dbReference>
<dbReference type="Gene3D" id="3.20.20.60">
    <property type="entry name" value="Phosphoenolpyruvate-binding domains"/>
    <property type="match status" value="1"/>
</dbReference>
<evidence type="ECO:0000313" key="6">
    <source>
        <dbReference type="Proteomes" id="UP000180253"/>
    </source>
</evidence>
<dbReference type="GO" id="GO:0046872">
    <property type="term" value="F:metal ion binding"/>
    <property type="evidence" value="ECO:0007669"/>
    <property type="project" value="UniProtKB-KW"/>
</dbReference>
<evidence type="ECO:0000256" key="1">
    <source>
        <dbReference type="ARBA" id="ARBA00022723"/>
    </source>
</evidence>
<dbReference type="Pfam" id="PF13714">
    <property type="entry name" value="PEP_mutase"/>
    <property type="match status" value="1"/>
</dbReference>
<dbReference type="EMBL" id="MNAN01000031">
    <property type="protein sequence ID" value="OHU95203.1"/>
    <property type="molecule type" value="Genomic_DNA"/>
</dbReference>
<keyword evidence="1" id="KW-0479">Metal-binding</keyword>
<gene>
    <name evidence="5" type="ORF">BIW53_10785</name>
</gene>
<keyword evidence="5" id="KW-0670">Pyruvate</keyword>
<accession>A0A1S1N5B9</accession>
<dbReference type="SUPFAM" id="SSF51621">
    <property type="entry name" value="Phosphoenolpyruvate/pyruvate domain"/>
    <property type="match status" value="1"/>
</dbReference>
<evidence type="ECO:0000256" key="4">
    <source>
        <dbReference type="ARBA" id="ARBA00038455"/>
    </source>
</evidence>
<dbReference type="STRING" id="327939.BIW53_10785"/>
<dbReference type="AlphaFoldDB" id="A0A1S1N5B9"/>
<dbReference type="InterPro" id="IPR012698">
    <property type="entry name" value="PEnolPyrv_PMutase_core"/>
</dbReference>
<name>A0A1S1N5B9_9GAMM</name>
<dbReference type="NCBIfam" id="TIGR02320">
    <property type="entry name" value="PEP_mutase"/>
    <property type="match status" value="1"/>
</dbReference>
<dbReference type="OrthoDB" id="9771433at2"/>
<dbReference type="EC" id="5.4.2.9" evidence="3"/>
<protein>
    <recommendedName>
        <fullName evidence="3">phosphoenolpyruvate mutase</fullName>
        <ecNumber evidence="3">5.4.2.9</ecNumber>
    </recommendedName>
</protein>
<dbReference type="InterPro" id="IPR039556">
    <property type="entry name" value="ICL/PEPM"/>
</dbReference>
<dbReference type="PANTHER" id="PTHR42905:SF7">
    <property type="entry name" value="PHOSPHOENOLPYRUVATE PHOSPHOMUTASE"/>
    <property type="match status" value="1"/>
</dbReference>
<organism evidence="5 6">
    <name type="scientific">Pseudoalteromonas byunsanensis</name>
    <dbReference type="NCBI Taxonomy" id="327939"/>
    <lineage>
        <taxon>Bacteria</taxon>
        <taxon>Pseudomonadati</taxon>
        <taxon>Pseudomonadota</taxon>
        <taxon>Gammaproteobacteria</taxon>
        <taxon>Alteromonadales</taxon>
        <taxon>Pseudoalteromonadaceae</taxon>
        <taxon>Pseudoalteromonas</taxon>
    </lineage>
</organism>
<sequence>MDKCQRFRALLNSTQAEMILEAHNGMSAKIVEQAGFPAVWASGLSISSSLGLRDCNEASWSQILDIAEFINDSVDVPVLFDGDSGFGNFNNVRHVVKKLSQYGIAGISLEDKVYPKMNSFIKGAHSLVSIEEFEGKIKAAQDAKQNSDFSVIARTETLIAGLSVDEALRRAERYHLAGADAIFIHSKKSDATEILEFAKLWEKRCPLVVAPTTYADIPPETLYQAGINVYICANHLMRASLKAMQLAANKIYKARSIGHINSDIATLSEVFNLLDYSELKDAEQAYTPII</sequence>
<dbReference type="InterPro" id="IPR015813">
    <property type="entry name" value="Pyrv/PenolPyrv_kinase-like_dom"/>
</dbReference>
<dbReference type="GO" id="GO:0050188">
    <property type="term" value="F:phosphoenolpyruvate mutase activity"/>
    <property type="evidence" value="ECO:0007669"/>
    <property type="project" value="UniProtKB-EC"/>
</dbReference>
<reference evidence="5 6" key="1">
    <citation type="submission" date="2016-10" db="EMBL/GenBank/DDBJ databases">
        <title>Pseudoalteromonas amylolytica sp. nov., isolated from the surface seawater.</title>
        <authorList>
            <person name="Wu Y.-H."/>
            <person name="Cheng H."/>
            <person name="Jin X.-B."/>
            <person name="Wang C.-S."/>
            <person name="Xu X.-W."/>
        </authorList>
    </citation>
    <scope>NUCLEOTIDE SEQUENCE [LARGE SCALE GENOMIC DNA]</scope>
    <source>
        <strain evidence="5 6">JCM 12483</strain>
    </source>
</reference>